<proteinExistence type="inferred from homology"/>
<evidence type="ECO:0000256" key="7">
    <source>
        <dbReference type="ARBA" id="ARBA00023136"/>
    </source>
</evidence>
<sequence length="528" mass="57275">MTTEQDRETAMAATPDNATPLKPLHGTPLVLLTVAVAFSTFMEVLDMTIVNVSVPHIAGSLAVSPNEGTWAISSYSLASAIMQPLTGWIARRFGEVRTFVTSVLLFVLFSMFCGLATNMPMLVFGRLMQGAGSGPMVALSLTLLLSSYPKDKQGIALAMWAMTVVIAPIFGPILGGWITDNFSWPWIFYINMPVGILAAIVTWTLLHKRETKTLKAPIDVVGLVLLVAGVGCLQFMLDNGNDHDWFASPLILTLGLIALVCLTFLVVWELHAKHPVIDLALFKQRNFTVGVISLSLGMFAFFGINVVFPLWLQTTLGYTATWAGLAAAPVGVLAFLLSPIVGRNMHKVDLRLLVSWAFIVFALTSYWFSTFDSAASFGTLVVPRFVMGLAIPCFFIPLNQIYLSGLPAAEIASASGLSNFFRTLGSSVSTAVMVTLWQHRGIAHHANLTEYVNPAQPGASQYIQQLSHMGFGATQRLGYIDQIINREGYTLAVNDIFYGCAILFIVLLPVLWFARPPFGSTGGGAMGH</sequence>
<evidence type="ECO:0000256" key="1">
    <source>
        <dbReference type="ARBA" id="ARBA00004651"/>
    </source>
</evidence>
<feature type="transmembrane region" description="Helical" evidence="8">
    <location>
        <begin position="289"/>
        <end position="312"/>
    </location>
</feature>
<feature type="transmembrane region" description="Helical" evidence="8">
    <location>
        <begin position="218"/>
        <end position="237"/>
    </location>
</feature>
<feature type="transmembrane region" description="Helical" evidence="8">
    <location>
        <begin position="96"/>
        <end position="117"/>
    </location>
</feature>
<evidence type="ECO:0000313" key="10">
    <source>
        <dbReference type="EMBL" id="GLQ95271.1"/>
    </source>
</evidence>
<feature type="transmembrane region" description="Helical" evidence="8">
    <location>
        <begin position="318"/>
        <end position="338"/>
    </location>
</feature>
<dbReference type="Pfam" id="PF07690">
    <property type="entry name" value="MFS_1"/>
    <property type="match status" value="1"/>
</dbReference>
<evidence type="ECO:0000256" key="2">
    <source>
        <dbReference type="ARBA" id="ARBA00008537"/>
    </source>
</evidence>
<feature type="transmembrane region" description="Helical" evidence="8">
    <location>
        <begin position="123"/>
        <end position="145"/>
    </location>
</feature>
<feature type="transmembrane region" description="Helical" evidence="8">
    <location>
        <begin position="157"/>
        <end position="178"/>
    </location>
</feature>
<dbReference type="Gene3D" id="1.20.1720.10">
    <property type="entry name" value="Multidrug resistance protein D"/>
    <property type="match status" value="1"/>
</dbReference>
<keyword evidence="6 8" id="KW-1133">Transmembrane helix</keyword>
<keyword evidence="11" id="KW-1185">Reference proteome</keyword>
<comment type="similarity">
    <text evidence="2">Belongs to the major facilitator superfamily. EmrB family.</text>
</comment>
<dbReference type="PROSITE" id="PS50850">
    <property type="entry name" value="MFS"/>
    <property type="match status" value="1"/>
</dbReference>
<dbReference type="InterPro" id="IPR004638">
    <property type="entry name" value="EmrB-like"/>
</dbReference>
<feature type="transmembrane region" description="Helical" evidence="8">
    <location>
        <begin position="184"/>
        <end position="206"/>
    </location>
</feature>
<dbReference type="EMBL" id="BSOB01000061">
    <property type="protein sequence ID" value="GLQ95271.1"/>
    <property type="molecule type" value="Genomic_DNA"/>
</dbReference>
<keyword evidence="3" id="KW-0813">Transport</keyword>
<keyword evidence="5 8" id="KW-0812">Transmembrane</keyword>
<feature type="transmembrane region" description="Helical" evidence="8">
    <location>
        <begin position="374"/>
        <end position="396"/>
    </location>
</feature>
<dbReference type="SUPFAM" id="SSF103473">
    <property type="entry name" value="MFS general substrate transporter"/>
    <property type="match status" value="1"/>
</dbReference>
<dbReference type="PRINTS" id="PR01036">
    <property type="entry name" value="TCRTETB"/>
</dbReference>
<dbReference type="CDD" id="cd17503">
    <property type="entry name" value="MFS_LmrB_MDR_like"/>
    <property type="match status" value="1"/>
</dbReference>
<dbReference type="Gene3D" id="1.20.1250.20">
    <property type="entry name" value="MFS general substrate transporter like domains"/>
    <property type="match status" value="1"/>
</dbReference>
<feature type="transmembrane region" description="Helical" evidence="8">
    <location>
        <begin position="350"/>
        <end position="368"/>
    </location>
</feature>
<name>A0ABQ5XXL9_9GAMM</name>
<feature type="transmembrane region" description="Helical" evidence="8">
    <location>
        <begin position="496"/>
        <end position="514"/>
    </location>
</feature>
<evidence type="ECO:0000313" key="11">
    <source>
        <dbReference type="Proteomes" id="UP001156670"/>
    </source>
</evidence>
<dbReference type="InterPro" id="IPR011701">
    <property type="entry name" value="MFS"/>
</dbReference>
<evidence type="ECO:0000259" key="9">
    <source>
        <dbReference type="PROSITE" id="PS50850"/>
    </source>
</evidence>
<dbReference type="PANTHER" id="PTHR42718">
    <property type="entry name" value="MAJOR FACILITATOR SUPERFAMILY MULTIDRUG TRANSPORTER MFSC"/>
    <property type="match status" value="1"/>
</dbReference>
<comment type="caution">
    <text evidence="10">The sequence shown here is derived from an EMBL/GenBank/DDBJ whole genome shotgun (WGS) entry which is preliminary data.</text>
</comment>
<feature type="domain" description="Major facilitator superfamily (MFS) profile" evidence="9">
    <location>
        <begin position="32"/>
        <end position="519"/>
    </location>
</feature>
<evidence type="ECO:0000256" key="6">
    <source>
        <dbReference type="ARBA" id="ARBA00022989"/>
    </source>
</evidence>
<keyword evidence="4" id="KW-1003">Cell membrane</keyword>
<evidence type="ECO:0000256" key="8">
    <source>
        <dbReference type="SAM" id="Phobius"/>
    </source>
</evidence>
<dbReference type="NCBIfam" id="TIGR00711">
    <property type="entry name" value="efflux_EmrB"/>
    <property type="match status" value="1"/>
</dbReference>
<comment type="subcellular location">
    <subcellularLocation>
        <location evidence="1">Cell membrane</location>
        <topology evidence="1">Multi-pass membrane protein</topology>
    </subcellularLocation>
</comment>
<dbReference type="InterPro" id="IPR020846">
    <property type="entry name" value="MFS_dom"/>
</dbReference>
<organism evidence="10 11">
    <name type="scientific">Dyella acidisoli</name>
    <dbReference type="NCBI Taxonomy" id="1867834"/>
    <lineage>
        <taxon>Bacteria</taxon>
        <taxon>Pseudomonadati</taxon>
        <taxon>Pseudomonadota</taxon>
        <taxon>Gammaproteobacteria</taxon>
        <taxon>Lysobacterales</taxon>
        <taxon>Rhodanobacteraceae</taxon>
        <taxon>Dyella</taxon>
    </lineage>
</organism>
<dbReference type="PANTHER" id="PTHR42718:SF9">
    <property type="entry name" value="MAJOR FACILITATOR SUPERFAMILY MULTIDRUG TRANSPORTER MFSC"/>
    <property type="match status" value="1"/>
</dbReference>
<accession>A0ABQ5XXL9</accession>
<evidence type="ECO:0000256" key="4">
    <source>
        <dbReference type="ARBA" id="ARBA00022475"/>
    </source>
</evidence>
<gene>
    <name evidence="10" type="ORF">GCM10007901_42260</name>
</gene>
<protein>
    <submittedName>
        <fullName evidence="10">MFS transporter</fullName>
    </submittedName>
</protein>
<feature type="transmembrane region" description="Helical" evidence="8">
    <location>
        <begin position="249"/>
        <end position="268"/>
    </location>
</feature>
<evidence type="ECO:0000256" key="5">
    <source>
        <dbReference type="ARBA" id="ARBA00022692"/>
    </source>
</evidence>
<dbReference type="InterPro" id="IPR036259">
    <property type="entry name" value="MFS_trans_sf"/>
</dbReference>
<reference evidence="11" key="1">
    <citation type="journal article" date="2019" name="Int. J. Syst. Evol. Microbiol.">
        <title>The Global Catalogue of Microorganisms (GCM) 10K type strain sequencing project: providing services to taxonomists for standard genome sequencing and annotation.</title>
        <authorList>
            <consortium name="The Broad Institute Genomics Platform"/>
            <consortium name="The Broad Institute Genome Sequencing Center for Infectious Disease"/>
            <person name="Wu L."/>
            <person name="Ma J."/>
        </authorList>
    </citation>
    <scope>NUCLEOTIDE SEQUENCE [LARGE SCALE GENOMIC DNA]</scope>
    <source>
        <strain evidence="11">NBRC 111980</strain>
    </source>
</reference>
<evidence type="ECO:0000256" key="3">
    <source>
        <dbReference type="ARBA" id="ARBA00022448"/>
    </source>
</evidence>
<dbReference type="Proteomes" id="UP001156670">
    <property type="component" value="Unassembled WGS sequence"/>
</dbReference>
<keyword evidence="7 8" id="KW-0472">Membrane</keyword>